<dbReference type="GeneID" id="93102790"/>
<protein>
    <recommendedName>
        <fullName evidence="4">SRPBCC family protein</fullName>
    </recommendedName>
</protein>
<keyword evidence="3" id="KW-1185">Reference proteome</keyword>
<dbReference type="CDD" id="cd07812">
    <property type="entry name" value="SRPBCC"/>
    <property type="match status" value="1"/>
</dbReference>
<dbReference type="Proteomes" id="UP000546007">
    <property type="component" value="Unassembled WGS sequence"/>
</dbReference>
<dbReference type="AlphaFoldDB" id="A0A7W6MZ70"/>
<dbReference type="SUPFAM" id="SSF55961">
    <property type="entry name" value="Bet v1-like"/>
    <property type="match status" value="1"/>
</dbReference>
<comment type="caution">
    <text evidence="2">The sequence shown here is derived from an EMBL/GenBank/DDBJ whole genome shotgun (WGS) entry which is preliminary data.</text>
</comment>
<reference evidence="2 3" key="1">
    <citation type="submission" date="2020-08" db="EMBL/GenBank/DDBJ databases">
        <title>Genomic Encyclopedia of Type Strains, Phase IV (KMG-IV): sequencing the most valuable type-strain genomes for metagenomic binning, comparative biology and taxonomic classification.</title>
        <authorList>
            <person name="Goeker M."/>
        </authorList>
    </citation>
    <scope>NUCLEOTIDE SEQUENCE [LARGE SCALE GENOMIC DNA]</scope>
    <source>
        <strain evidence="2 3">DSM 105721</strain>
    </source>
</reference>
<evidence type="ECO:0000256" key="1">
    <source>
        <dbReference type="SAM" id="SignalP"/>
    </source>
</evidence>
<evidence type="ECO:0008006" key="4">
    <source>
        <dbReference type="Google" id="ProtNLM"/>
    </source>
</evidence>
<feature type="chain" id="PRO_5030667905" description="SRPBCC family protein" evidence="1">
    <location>
        <begin position="20"/>
        <end position="164"/>
    </location>
</feature>
<organism evidence="2 3">
    <name type="scientific">Butyricimonas faecihominis</name>
    <dbReference type="NCBI Taxonomy" id="1472416"/>
    <lineage>
        <taxon>Bacteria</taxon>
        <taxon>Pseudomonadati</taxon>
        <taxon>Bacteroidota</taxon>
        <taxon>Bacteroidia</taxon>
        <taxon>Bacteroidales</taxon>
        <taxon>Odoribacteraceae</taxon>
        <taxon>Butyricimonas</taxon>
    </lineage>
</organism>
<evidence type="ECO:0000313" key="3">
    <source>
        <dbReference type="Proteomes" id="UP000546007"/>
    </source>
</evidence>
<evidence type="ECO:0000313" key="2">
    <source>
        <dbReference type="EMBL" id="MBB4026734.1"/>
    </source>
</evidence>
<dbReference type="OrthoDB" id="1097167at2"/>
<dbReference type="RefSeq" id="WP_124316899.1">
    <property type="nucleotide sequence ID" value="NZ_AP028155.1"/>
</dbReference>
<dbReference type="Gene3D" id="3.30.530.20">
    <property type="match status" value="1"/>
</dbReference>
<proteinExistence type="predicted"/>
<dbReference type="EMBL" id="JACIES010000006">
    <property type="protein sequence ID" value="MBB4026734.1"/>
    <property type="molecule type" value="Genomic_DNA"/>
</dbReference>
<dbReference type="InterPro" id="IPR023393">
    <property type="entry name" value="START-like_dom_sf"/>
</dbReference>
<feature type="signal peptide" evidence="1">
    <location>
        <begin position="1"/>
        <end position="19"/>
    </location>
</feature>
<accession>A0A7W6MZ70</accession>
<name>A0A7W6MZ70_9BACT</name>
<sequence length="164" mass="18717">MRILLCFVLMCCMSGLASAQMTAAKKIPPAIEKKIVLKASAQKVWDYISEPANYKKFSGVKEFTCEEKALNAKIELTGKDGKKRSQYISVIDYDVFKICYFVVRSDYTGDKQWVYAFEVHPKGDKKCEVVLSVYNGFDELSPEFKKGMTEEFDTIIASLQKKFK</sequence>
<gene>
    <name evidence="2" type="ORF">GGR14_002535</name>
</gene>
<keyword evidence="1" id="KW-0732">Signal</keyword>